<keyword evidence="3" id="KW-1185">Reference proteome</keyword>
<organism evidence="2 3">
    <name type="scientific">Trichococcus patagoniensis</name>
    <dbReference type="NCBI Taxonomy" id="382641"/>
    <lineage>
        <taxon>Bacteria</taxon>
        <taxon>Bacillati</taxon>
        <taxon>Bacillota</taxon>
        <taxon>Bacilli</taxon>
        <taxon>Lactobacillales</taxon>
        <taxon>Carnobacteriaceae</taxon>
        <taxon>Trichococcus</taxon>
    </lineage>
</organism>
<gene>
    <name evidence="2" type="ORF">C8U37_102136</name>
</gene>
<sequence>MGVGAWGRRDILVEWFQHSTEKGWALGPSFCLFHILHLERLLIKSLILISRVIDFFFVIGVFIIVFFGIVVFGVRCFFGIRIGIIRRVDVTLTVRG</sequence>
<name>A0A2T5IQD9_9LACT</name>
<accession>A0A2T5IQD9</accession>
<protein>
    <submittedName>
        <fullName evidence="2">Uncharacterized protein</fullName>
    </submittedName>
</protein>
<evidence type="ECO:0000313" key="3">
    <source>
        <dbReference type="Proteomes" id="UP000244161"/>
    </source>
</evidence>
<proteinExistence type="predicted"/>
<comment type="caution">
    <text evidence="2">The sequence shown here is derived from an EMBL/GenBank/DDBJ whole genome shotgun (WGS) entry which is preliminary data.</text>
</comment>
<keyword evidence="1" id="KW-0472">Membrane</keyword>
<reference evidence="2 3" key="1">
    <citation type="submission" date="2018-04" db="EMBL/GenBank/DDBJ databases">
        <title>Genomic Encyclopedia of Archaeal and Bacterial Type Strains, Phase II (KMG-II): from individual species to whole genera.</title>
        <authorList>
            <person name="Goeker M."/>
        </authorList>
    </citation>
    <scope>NUCLEOTIDE SEQUENCE [LARGE SCALE GENOMIC DNA]</scope>
    <source>
        <strain evidence="2 3">DSM 18806</strain>
    </source>
</reference>
<dbReference type="Proteomes" id="UP000244161">
    <property type="component" value="Unassembled WGS sequence"/>
</dbReference>
<dbReference type="EMBL" id="QAOM01000002">
    <property type="protein sequence ID" value="PTQ86033.1"/>
    <property type="molecule type" value="Genomic_DNA"/>
</dbReference>
<keyword evidence="1" id="KW-1133">Transmembrane helix</keyword>
<evidence type="ECO:0000313" key="2">
    <source>
        <dbReference type="EMBL" id="PTQ86033.1"/>
    </source>
</evidence>
<dbReference type="AlphaFoldDB" id="A0A2T5IQD9"/>
<feature type="transmembrane region" description="Helical" evidence="1">
    <location>
        <begin position="55"/>
        <end position="78"/>
    </location>
</feature>
<evidence type="ECO:0000256" key="1">
    <source>
        <dbReference type="SAM" id="Phobius"/>
    </source>
</evidence>
<keyword evidence="1" id="KW-0812">Transmembrane</keyword>